<dbReference type="AlphaFoldDB" id="A0A1G9MUQ4"/>
<proteinExistence type="predicted"/>
<dbReference type="EMBL" id="LT629700">
    <property type="protein sequence ID" value="SDL77959.1"/>
    <property type="molecule type" value="Genomic_DNA"/>
</dbReference>
<dbReference type="STRING" id="38302.SAMN04488535_0755"/>
<reference evidence="5" key="1">
    <citation type="submission" date="2016-10" db="EMBL/GenBank/DDBJ databases">
        <authorList>
            <person name="Varghese N."/>
            <person name="Submissions S."/>
        </authorList>
    </citation>
    <scope>NUCLEOTIDE SEQUENCE [LARGE SCALE GENOMIC DNA]</scope>
    <source>
        <strain evidence="5">DSM 20632</strain>
    </source>
</reference>
<dbReference type="Gene3D" id="3.40.630.30">
    <property type="match status" value="1"/>
</dbReference>
<dbReference type="CDD" id="cd04301">
    <property type="entry name" value="NAT_SF"/>
    <property type="match status" value="1"/>
</dbReference>
<keyword evidence="1 4" id="KW-0808">Transferase</keyword>
<evidence type="ECO:0000313" key="5">
    <source>
        <dbReference type="Proteomes" id="UP000199350"/>
    </source>
</evidence>
<evidence type="ECO:0000256" key="2">
    <source>
        <dbReference type="ARBA" id="ARBA00023315"/>
    </source>
</evidence>
<evidence type="ECO:0000259" key="3">
    <source>
        <dbReference type="PROSITE" id="PS51186"/>
    </source>
</evidence>
<dbReference type="Proteomes" id="UP000199350">
    <property type="component" value="Chromosome I"/>
</dbReference>
<organism evidence="4 5">
    <name type="scientific">Corynebacterium mycetoides</name>
    <dbReference type="NCBI Taxonomy" id="38302"/>
    <lineage>
        <taxon>Bacteria</taxon>
        <taxon>Bacillati</taxon>
        <taxon>Actinomycetota</taxon>
        <taxon>Actinomycetes</taxon>
        <taxon>Mycobacteriales</taxon>
        <taxon>Corynebacteriaceae</taxon>
        <taxon>Corynebacterium</taxon>
    </lineage>
</organism>
<dbReference type="PANTHER" id="PTHR43877">
    <property type="entry name" value="AMINOALKYLPHOSPHONATE N-ACETYLTRANSFERASE-RELATED-RELATED"/>
    <property type="match status" value="1"/>
</dbReference>
<dbReference type="InterPro" id="IPR050832">
    <property type="entry name" value="Bact_Acetyltransf"/>
</dbReference>
<protein>
    <submittedName>
        <fullName evidence="4">L-amino acid N-acyltransferase YncA</fullName>
    </submittedName>
</protein>
<evidence type="ECO:0000256" key="1">
    <source>
        <dbReference type="ARBA" id="ARBA00022679"/>
    </source>
</evidence>
<dbReference type="InterPro" id="IPR000182">
    <property type="entry name" value="GNAT_dom"/>
</dbReference>
<name>A0A1G9MUQ4_9CORY</name>
<dbReference type="PROSITE" id="PS51186">
    <property type="entry name" value="GNAT"/>
    <property type="match status" value="1"/>
</dbReference>
<dbReference type="RefSeq" id="WP_231908510.1">
    <property type="nucleotide sequence ID" value="NZ_LT629700.1"/>
</dbReference>
<dbReference type="InterPro" id="IPR016181">
    <property type="entry name" value="Acyl_CoA_acyltransferase"/>
</dbReference>
<keyword evidence="5" id="KW-1185">Reference proteome</keyword>
<sequence>MLTALSVGAGDTEAVGAYVFSSTLAAQDITGLSTSGVSAAHVIKRLEGSAESLSYLFALTTREAPRPLGDLGYPAIQDDLLDIAAWVFISLPLLEDVRVIEAHITLDAAIAPLPGEPIPEAPWLSALSLIDALSNAFTRPIRHIWVTHTLGADEPPALRAAGYSPAFSEVQATLTLENVSAPQLDMDVVADMNYAPEDIPAFLRLLASASANYPRGELILDTVDWTRERLADAAARLRDRGGTQLTALARAASGDVVGLAEAVTFDHDVESVCELGLVYVLPEHRGRGLGRATVSAVLRAARERWEEADTAFVSYPADEAAAVALARSFGVEEVSPTTVWQHLSHPLESAHPCPSAAPSPRPW</sequence>
<dbReference type="GO" id="GO:0016747">
    <property type="term" value="F:acyltransferase activity, transferring groups other than amino-acyl groups"/>
    <property type="evidence" value="ECO:0007669"/>
    <property type="project" value="InterPro"/>
</dbReference>
<keyword evidence="2 4" id="KW-0012">Acyltransferase</keyword>
<evidence type="ECO:0000313" key="4">
    <source>
        <dbReference type="EMBL" id="SDL77959.1"/>
    </source>
</evidence>
<dbReference type="SUPFAM" id="SSF55729">
    <property type="entry name" value="Acyl-CoA N-acyltransferases (Nat)"/>
    <property type="match status" value="1"/>
</dbReference>
<gene>
    <name evidence="4" type="ORF">SAMN04488535_0755</name>
</gene>
<dbReference type="Pfam" id="PF00583">
    <property type="entry name" value="Acetyltransf_1"/>
    <property type="match status" value="1"/>
</dbReference>
<feature type="domain" description="N-acetyltransferase" evidence="3">
    <location>
        <begin position="189"/>
        <end position="354"/>
    </location>
</feature>
<accession>A0A1G9MUQ4</accession>